<reference evidence="2" key="2">
    <citation type="submission" date="2019-02" db="EMBL/GenBank/DDBJ databases">
        <title>Opniocepnalus argus Var Kimnra genome.</title>
        <authorList>
            <person name="Zhou C."/>
            <person name="Xiao S."/>
        </authorList>
    </citation>
    <scope>NUCLEOTIDE SEQUENCE [LARGE SCALE GENOMIC DNA]</scope>
</reference>
<evidence type="ECO:0000313" key="2">
    <source>
        <dbReference type="Proteomes" id="UP000503349"/>
    </source>
</evidence>
<proteinExistence type="predicted"/>
<gene>
    <name evidence="1" type="ORF">EXN66_Car004489</name>
</gene>
<accession>A0A6G1PF02</accession>
<protein>
    <submittedName>
        <fullName evidence="1">Uncharacterized protein</fullName>
    </submittedName>
</protein>
<name>A0A6G1PF02_CHAAH</name>
<organism evidence="1 2">
    <name type="scientific">Channa argus</name>
    <name type="common">Northern snakehead</name>
    <name type="synonym">Ophicephalus argus</name>
    <dbReference type="NCBI Taxonomy" id="215402"/>
    <lineage>
        <taxon>Eukaryota</taxon>
        <taxon>Metazoa</taxon>
        <taxon>Chordata</taxon>
        <taxon>Craniata</taxon>
        <taxon>Vertebrata</taxon>
        <taxon>Euteleostomi</taxon>
        <taxon>Actinopterygii</taxon>
        <taxon>Neopterygii</taxon>
        <taxon>Teleostei</taxon>
        <taxon>Neoteleostei</taxon>
        <taxon>Acanthomorphata</taxon>
        <taxon>Anabantaria</taxon>
        <taxon>Anabantiformes</taxon>
        <taxon>Channoidei</taxon>
        <taxon>Channidae</taxon>
        <taxon>Channa</taxon>
    </lineage>
</organism>
<sequence length="62" mass="6890">MGYVRRLVTLTPVKEQLGVRLRQQALPMDLTLASFSVPPCWHKLMNVSAKSCEVCLESLASS</sequence>
<evidence type="ECO:0000313" key="1">
    <source>
        <dbReference type="EMBL" id="KAF3688817.1"/>
    </source>
</evidence>
<dbReference type="EMBL" id="CM015715">
    <property type="protein sequence ID" value="KAF3688817.1"/>
    <property type="molecule type" value="Genomic_DNA"/>
</dbReference>
<reference evidence="1 2" key="1">
    <citation type="submission" date="2019-02" db="EMBL/GenBank/DDBJ databases">
        <title>Opniocepnalus argus genome.</title>
        <authorList>
            <person name="Zhou C."/>
            <person name="Xiao S."/>
        </authorList>
    </citation>
    <scope>NUCLEOTIDE SEQUENCE [LARGE SCALE GENOMIC DNA]</scope>
    <source>
        <strain evidence="1">OARG1902GOOAL</strain>
        <tissue evidence="1">Muscle</tissue>
    </source>
</reference>
<keyword evidence="2" id="KW-1185">Reference proteome</keyword>
<dbReference type="Proteomes" id="UP000503349">
    <property type="component" value="Chromosome 4"/>
</dbReference>
<dbReference type="AlphaFoldDB" id="A0A6G1PF02"/>